<gene>
    <name evidence="12" type="primary">apbE_1</name>
    <name evidence="12" type="ORF">HRbin17_00388</name>
</gene>
<keyword evidence="4 10" id="KW-0808">Transferase</keyword>
<dbReference type="GO" id="GO:0016740">
    <property type="term" value="F:transferase activity"/>
    <property type="evidence" value="ECO:0007669"/>
    <property type="project" value="UniProtKB-UniRule"/>
</dbReference>
<sequence length="303" mass="32711">MAVVCLAVYAMRTRFELVLVGDSEKFLRAAGEEAINEIVTLERLLTRFRPDSDIGRINRLAAHQPIRVDARTFRLLQRARRLAQETNGAFDITVGTWWERQADATTLVSSENLLLDETAMTVQLAREGVQIDLGGIGKGYALERAAAILHDAGVENALVHGGTSSVFAFGRDPDGDLWRVAVAYPFGNAPAAKIPLDGCGLSVSATLPAKGNRTVNPKTGEPVQHTALAAVVLPSPTEAEAWSTALLVSGKEGLTLFQRQRPEGLALVVGSDGQIWQTPEDAVSKCTRLNLQQVMDTQTTRSV</sequence>
<evidence type="ECO:0000256" key="7">
    <source>
        <dbReference type="ARBA" id="ARBA00022842"/>
    </source>
</evidence>
<dbReference type="InterPro" id="IPR003374">
    <property type="entry name" value="ApbE-like_sf"/>
</dbReference>
<dbReference type="AlphaFoldDB" id="A0A2H5X9M9"/>
<feature type="binding site" evidence="11">
    <location>
        <position position="135"/>
    </location>
    <ligand>
        <name>Mg(2+)</name>
        <dbReference type="ChEBI" id="CHEBI:18420"/>
    </ligand>
</feature>
<comment type="caution">
    <text evidence="12">The sequence shown here is derived from an EMBL/GenBank/DDBJ whole genome shotgun (WGS) entry which is preliminary data.</text>
</comment>
<dbReference type="SUPFAM" id="SSF143631">
    <property type="entry name" value="ApbE-like"/>
    <property type="match status" value="1"/>
</dbReference>
<evidence type="ECO:0000256" key="10">
    <source>
        <dbReference type="PIRNR" id="PIRNR006268"/>
    </source>
</evidence>
<dbReference type="Gene3D" id="3.10.520.10">
    <property type="entry name" value="ApbE-like domains"/>
    <property type="match status" value="1"/>
</dbReference>
<evidence type="ECO:0000256" key="5">
    <source>
        <dbReference type="ARBA" id="ARBA00022723"/>
    </source>
</evidence>
<feature type="binding site" evidence="11">
    <location>
        <position position="244"/>
    </location>
    <ligand>
        <name>Mg(2+)</name>
        <dbReference type="ChEBI" id="CHEBI:18420"/>
    </ligand>
</feature>
<comment type="catalytic activity">
    <reaction evidence="9 10">
        <text>L-threonyl-[protein] + FAD = FMN-L-threonyl-[protein] + AMP + H(+)</text>
        <dbReference type="Rhea" id="RHEA:36847"/>
        <dbReference type="Rhea" id="RHEA-COMP:11060"/>
        <dbReference type="Rhea" id="RHEA-COMP:11061"/>
        <dbReference type="ChEBI" id="CHEBI:15378"/>
        <dbReference type="ChEBI" id="CHEBI:30013"/>
        <dbReference type="ChEBI" id="CHEBI:57692"/>
        <dbReference type="ChEBI" id="CHEBI:74257"/>
        <dbReference type="ChEBI" id="CHEBI:456215"/>
        <dbReference type="EC" id="2.7.1.180"/>
    </reaction>
</comment>
<reference evidence="13" key="1">
    <citation type="submission" date="2017-09" db="EMBL/GenBank/DDBJ databases">
        <title>Metaegenomics of thermophilic ammonia-oxidizing enrichment culture.</title>
        <authorList>
            <person name="Kato S."/>
            <person name="Suzuki K."/>
        </authorList>
    </citation>
    <scope>NUCLEOTIDE SEQUENCE [LARGE SCALE GENOMIC DNA]</scope>
</reference>
<dbReference type="Proteomes" id="UP000236173">
    <property type="component" value="Unassembled WGS sequence"/>
</dbReference>
<protein>
    <recommendedName>
        <fullName evidence="2 10">FAD:protein FMN transferase</fullName>
        <ecNumber evidence="1 10">2.7.1.180</ecNumber>
    </recommendedName>
    <alternativeName>
        <fullName evidence="8 10">Flavin transferase</fullName>
    </alternativeName>
</protein>
<evidence type="ECO:0000256" key="3">
    <source>
        <dbReference type="ARBA" id="ARBA00022630"/>
    </source>
</evidence>
<dbReference type="Pfam" id="PF02424">
    <property type="entry name" value="ApbE"/>
    <property type="match status" value="1"/>
</dbReference>
<keyword evidence="6 10" id="KW-0274">FAD</keyword>
<comment type="similarity">
    <text evidence="10">Belongs to the ApbE family.</text>
</comment>
<evidence type="ECO:0000256" key="11">
    <source>
        <dbReference type="PIRSR" id="PIRSR006268-2"/>
    </source>
</evidence>
<keyword evidence="7 10" id="KW-0460">Magnesium</keyword>
<dbReference type="GO" id="GO:0046872">
    <property type="term" value="F:metal ion binding"/>
    <property type="evidence" value="ECO:0007669"/>
    <property type="project" value="UniProtKB-UniRule"/>
</dbReference>
<keyword evidence="5 10" id="KW-0479">Metal-binding</keyword>
<keyword evidence="3 10" id="KW-0285">Flavoprotein</keyword>
<comment type="cofactor">
    <cofactor evidence="11">
        <name>Mg(2+)</name>
        <dbReference type="ChEBI" id="CHEBI:18420"/>
    </cofactor>
    <cofactor evidence="11">
        <name>Mn(2+)</name>
        <dbReference type="ChEBI" id="CHEBI:29035"/>
    </cofactor>
    <text evidence="11">Magnesium. Can also use manganese.</text>
</comment>
<evidence type="ECO:0000313" key="13">
    <source>
        <dbReference type="Proteomes" id="UP000236173"/>
    </source>
</evidence>
<name>A0A2H5X9M9_9BACT</name>
<evidence type="ECO:0000256" key="4">
    <source>
        <dbReference type="ARBA" id="ARBA00022679"/>
    </source>
</evidence>
<dbReference type="EC" id="2.7.1.180" evidence="1 10"/>
<accession>A0A2H5X9M9</accession>
<dbReference type="PIRSF" id="PIRSF006268">
    <property type="entry name" value="ApbE"/>
    <property type="match status" value="1"/>
</dbReference>
<proteinExistence type="inferred from homology"/>
<evidence type="ECO:0000256" key="9">
    <source>
        <dbReference type="ARBA" id="ARBA00048540"/>
    </source>
</evidence>
<evidence type="ECO:0000256" key="1">
    <source>
        <dbReference type="ARBA" id="ARBA00011955"/>
    </source>
</evidence>
<evidence type="ECO:0000256" key="2">
    <source>
        <dbReference type="ARBA" id="ARBA00016337"/>
    </source>
</evidence>
<evidence type="ECO:0000256" key="6">
    <source>
        <dbReference type="ARBA" id="ARBA00022827"/>
    </source>
</evidence>
<evidence type="ECO:0000313" key="12">
    <source>
        <dbReference type="EMBL" id="GBC97893.1"/>
    </source>
</evidence>
<dbReference type="PANTHER" id="PTHR30040">
    <property type="entry name" value="THIAMINE BIOSYNTHESIS LIPOPROTEIN APBE"/>
    <property type="match status" value="1"/>
</dbReference>
<dbReference type="PANTHER" id="PTHR30040:SF2">
    <property type="entry name" value="FAD:PROTEIN FMN TRANSFERASE"/>
    <property type="match status" value="1"/>
</dbReference>
<organism evidence="12 13">
    <name type="scientific">Candidatus Fervidibacter japonicus</name>
    <dbReference type="NCBI Taxonomy" id="2035412"/>
    <lineage>
        <taxon>Bacteria</taxon>
        <taxon>Candidatus Fervidibacterota</taxon>
        <taxon>Candidatus Fervidibacter</taxon>
    </lineage>
</organism>
<evidence type="ECO:0000256" key="8">
    <source>
        <dbReference type="ARBA" id="ARBA00031306"/>
    </source>
</evidence>
<dbReference type="InterPro" id="IPR024932">
    <property type="entry name" value="ApbE"/>
</dbReference>
<dbReference type="EMBL" id="BEHT01000003">
    <property type="protein sequence ID" value="GBC97893.1"/>
    <property type="molecule type" value="Genomic_DNA"/>
</dbReference>